<evidence type="ECO:0000256" key="2">
    <source>
        <dbReference type="SAM" id="MobiDB-lite"/>
    </source>
</evidence>
<dbReference type="GeneID" id="25735394"/>
<organism evidence="3 4">
    <name type="scientific">Monoraphidium neglectum</name>
    <dbReference type="NCBI Taxonomy" id="145388"/>
    <lineage>
        <taxon>Eukaryota</taxon>
        <taxon>Viridiplantae</taxon>
        <taxon>Chlorophyta</taxon>
        <taxon>core chlorophytes</taxon>
        <taxon>Chlorophyceae</taxon>
        <taxon>CS clade</taxon>
        <taxon>Sphaeropleales</taxon>
        <taxon>Selenastraceae</taxon>
        <taxon>Monoraphidium</taxon>
    </lineage>
</organism>
<dbReference type="AlphaFoldDB" id="A0A0D2NL00"/>
<sequence length="299" mass="31438">MPGMGPPGGGGGAATAWDPENLLGAPKEGLIQRRMMAKQMEKDQEFAAAVSATKDDIRRQVLLRRSQRSPPDEPSELVEYFLNSDAEDMEYEVARCRPKLTPAFFKALDAMIGAERFNAPKTALVSAAGAAAEDSAAAAAKSEERLAELELLRQYLEEAAEAVDKAVASTSTAVERMRKLLTSPDKKAMIIEMAEANEIDVPLMDLLQQNIDGAKAANQPDAAAFMEKVKAAASKYLITAAPAVGVAAMPSAPAGLVGAGADKATSPGGLILPGSAAARPPAQQQQRQQQPDAAKSLII</sequence>
<evidence type="ECO:0000313" key="3">
    <source>
        <dbReference type="EMBL" id="KIZ05446.1"/>
    </source>
</evidence>
<feature type="coiled-coil region" evidence="1">
    <location>
        <begin position="132"/>
        <end position="159"/>
    </location>
</feature>
<feature type="region of interest" description="Disordered" evidence="2">
    <location>
        <begin position="1"/>
        <end position="21"/>
    </location>
</feature>
<feature type="compositionally biased region" description="Gly residues" evidence="2">
    <location>
        <begin position="1"/>
        <end position="13"/>
    </location>
</feature>
<evidence type="ECO:0000256" key="1">
    <source>
        <dbReference type="SAM" id="Coils"/>
    </source>
</evidence>
<protein>
    <submittedName>
        <fullName evidence="3">Uncharacterized protein</fullName>
    </submittedName>
</protein>
<name>A0A0D2NL00_9CHLO</name>
<reference evidence="3 4" key="1">
    <citation type="journal article" date="2013" name="BMC Genomics">
        <title>Reconstruction of the lipid metabolism for the microalga Monoraphidium neglectum from its genome sequence reveals characteristics suitable for biofuel production.</title>
        <authorList>
            <person name="Bogen C."/>
            <person name="Al-Dilaimi A."/>
            <person name="Albersmeier A."/>
            <person name="Wichmann J."/>
            <person name="Grundmann M."/>
            <person name="Rupp O."/>
            <person name="Lauersen K.J."/>
            <person name="Blifernez-Klassen O."/>
            <person name="Kalinowski J."/>
            <person name="Goesmann A."/>
            <person name="Mussgnug J.H."/>
            <person name="Kruse O."/>
        </authorList>
    </citation>
    <scope>NUCLEOTIDE SEQUENCE [LARGE SCALE GENOMIC DNA]</scope>
    <source>
        <strain evidence="3 4">SAG 48.87</strain>
    </source>
</reference>
<dbReference type="Proteomes" id="UP000054498">
    <property type="component" value="Unassembled WGS sequence"/>
</dbReference>
<dbReference type="PANTHER" id="PTHR36333:SF1">
    <property type="entry name" value="DIMETHYLALLYL, ADENOSINE TRNA METHYLTHIOTRANSFERASE"/>
    <property type="match status" value="1"/>
</dbReference>
<dbReference type="EMBL" id="KK100505">
    <property type="protein sequence ID" value="KIZ05446.1"/>
    <property type="molecule type" value="Genomic_DNA"/>
</dbReference>
<dbReference type="PANTHER" id="PTHR36333">
    <property type="entry name" value="DIMETHYLALLYL, ADENOSINE TRNA METHYLTHIOTRANSFERASE"/>
    <property type="match status" value="1"/>
</dbReference>
<proteinExistence type="predicted"/>
<gene>
    <name evidence="3" type="ORF">MNEG_2516</name>
</gene>
<keyword evidence="1" id="KW-0175">Coiled coil</keyword>
<dbReference type="OrthoDB" id="513821at2759"/>
<dbReference type="STRING" id="145388.A0A0D2NL00"/>
<evidence type="ECO:0000313" key="4">
    <source>
        <dbReference type="Proteomes" id="UP000054498"/>
    </source>
</evidence>
<feature type="region of interest" description="Disordered" evidence="2">
    <location>
        <begin position="267"/>
        <end position="299"/>
    </location>
</feature>
<keyword evidence="4" id="KW-1185">Reference proteome</keyword>
<dbReference type="KEGG" id="mng:MNEG_2516"/>
<dbReference type="RefSeq" id="XP_013904465.1">
    <property type="nucleotide sequence ID" value="XM_014049011.1"/>
</dbReference>
<accession>A0A0D2NL00</accession>
<feature type="compositionally biased region" description="Low complexity" evidence="2">
    <location>
        <begin position="276"/>
        <end position="299"/>
    </location>
</feature>